<dbReference type="InterPro" id="IPR011051">
    <property type="entry name" value="RmlC_Cupin_sf"/>
</dbReference>
<dbReference type="Gene3D" id="2.60.120.10">
    <property type="entry name" value="Jelly Rolls"/>
    <property type="match status" value="1"/>
</dbReference>
<dbReference type="EMBL" id="QVQW01000007">
    <property type="protein sequence ID" value="RKU47867.1"/>
    <property type="molecule type" value="Genomic_DNA"/>
</dbReference>
<gene>
    <name evidence="2" type="ORF">DL546_008657</name>
</gene>
<evidence type="ECO:0000256" key="1">
    <source>
        <dbReference type="SAM" id="SignalP"/>
    </source>
</evidence>
<sequence>MQLFKLPSPLLCSAVIATMATAQMIETGALSQDHDLSHNKHGSCEVHCTPLTPASTPPSGLSSVVPAPVTLPCNYTVLAPDGSEVRVLALTSKASMANFRLGPGLVTIGVHHRTVDEVWYVTGGRGYIWRAPDGMPQEGIVERLEPGVSVAIPVGTHFQFRADEHETLDIIGVDTPAWPGDGEAVVSTIAPWTPSVGDTN</sequence>
<protein>
    <recommendedName>
        <fullName evidence="4">Cupin type-1 domain-containing protein</fullName>
    </recommendedName>
</protein>
<organism evidence="2 3">
    <name type="scientific">Coniochaeta pulveracea</name>
    <dbReference type="NCBI Taxonomy" id="177199"/>
    <lineage>
        <taxon>Eukaryota</taxon>
        <taxon>Fungi</taxon>
        <taxon>Dikarya</taxon>
        <taxon>Ascomycota</taxon>
        <taxon>Pezizomycotina</taxon>
        <taxon>Sordariomycetes</taxon>
        <taxon>Sordariomycetidae</taxon>
        <taxon>Coniochaetales</taxon>
        <taxon>Coniochaetaceae</taxon>
        <taxon>Coniochaeta</taxon>
    </lineage>
</organism>
<name>A0A420YJ12_9PEZI</name>
<dbReference type="InterPro" id="IPR014710">
    <property type="entry name" value="RmlC-like_jellyroll"/>
</dbReference>
<feature type="chain" id="PRO_5019388542" description="Cupin type-1 domain-containing protein" evidence="1">
    <location>
        <begin position="23"/>
        <end position="200"/>
    </location>
</feature>
<dbReference type="AlphaFoldDB" id="A0A420YJ12"/>
<reference evidence="2 3" key="1">
    <citation type="submission" date="2018-08" db="EMBL/GenBank/DDBJ databases">
        <title>Draft genome of the lignicolous fungus Coniochaeta pulveracea.</title>
        <authorList>
            <person name="Borstlap C.J."/>
            <person name="De Witt R.N."/>
            <person name="Botha A."/>
            <person name="Volschenk H."/>
        </authorList>
    </citation>
    <scope>NUCLEOTIDE SEQUENCE [LARGE SCALE GENOMIC DNA]</scope>
    <source>
        <strain evidence="2 3">CAB683</strain>
    </source>
</reference>
<comment type="caution">
    <text evidence="2">The sequence shown here is derived from an EMBL/GenBank/DDBJ whole genome shotgun (WGS) entry which is preliminary data.</text>
</comment>
<keyword evidence="1" id="KW-0732">Signal</keyword>
<feature type="signal peptide" evidence="1">
    <location>
        <begin position="1"/>
        <end position="22"/>
    </location>
</feature>
<dbReference type="SUPFAM" id="SSF51182">
    <property type="entry name" value="RmlC-like cupins"/>
    <property type="match status" value="1"/>
</dbReference>
<evidence type="ECO:0000313" key="2">
    <source>
        <dbReference type="EMBL" id="RKU47867.1"/>
    </source>
</evidence>
<keyword evidence="3" id="KW-1185">Reference proteome</keyword>
<evidence type="ECO:0000313" key="3">
    <source>
        <dbReference type="Proteomes" id="UP000275385"/>
    </source>
</evidence>
<dbReference type="Proteomes" id="UP000275385">
    <property type="component" value="Unassembled WGS sequence"/>
</dbReference>
<dbReference type="OrthoDB" id="5193696at2759"/>
<proteinExistence type="predicted"/>
<accession>A0A420YJ12</accession>
<evidence type="ECO:0008006" key="4">
    <source>
        <dbReference type="Google" id="ProtNLM"/>
    </source>
</evidence>